<evidence type="ECO:0000313" key="5">
    <source>
        <dbReference type="EMBL" id="OGD13628.1"/>
    </source>
</evidence>
<comment type="caution">
    <text evidence="5">The sequence shown here is derived from an EMBL/GenBank/DDBJ whole genome shotgun (WGS) entry which is preliminary data.</text>
</comment>
<keyword evidence="4" id="KW-0175">Coiled coil</keyword>
<dbReference type="STRING" id="1797291.A2V47_06510"/>
<comment type="similarity">
    <text evidence="3">Belongs to the gas vesicle GvpF/GvpL family.</text>
</comment>
<dbReference type="AlphaFoldDB" id="A0A1F5A5N3"/>
<reference evidence="5 6" key="1">
    <citation type="journal article" date="2016" name="Nat. Commun.">
        <title>Thousands of microbial genomes shed light on interconnected biogeochemical processes in an aquifer system.</title>
        <authorList>
            <person name="Anantharaman K."/>
            <person name="Brown C.T."/>
            <person name="Hug L.A."/>
            <person name="Sharon I."/>
            <person name="Castelle C.J."/>
            <person name="Probst A.J."/>
            <person name="Thomas B.C."/>
            <person name="Singh A."/>
            <person name="Wilkins M.J."/>
            <person name="Karaoz U."/>
            <person name="Brodie E.L."/>
            <person name="Williams K.H."/>
            <person name="Hubbard S.S."/>
            <person name="Banfield J.F."/>
        </authorList>
    </citation>
    <scope>NUCLEOTIDE SEQUENCE [LARGE SCALE GENOMIC DNA]</scope>
</reference>
<protein>
    <submittedName>
        <fullName evidence="5">Gas vesicle synthesis GvpLGvpF</fullName>
    </submittedName>
</protein>
<evidence type="ECO:0000256" key="4">
    <source>
        <dbReference type="SAM" id="Coils"/>
    </source>
</evidence>
<dbReference type="Proteomes" id="UP000177701">
    <property type="component" value="Unassembled WGS sequence"/>
</dbReference>
<dbReference type="InterPro" id="IPR009430">
    <property type="entry name" value="GvpL/GvpF"/>
</dbReference>
<evidence type="ECO:0000313" key="6">
    <source>
        <dbReference type="Proteomes" id="UP000177701"/>
    </source>
</evidence>
<keyword evidence="1" id="KW-0304">Gas vesicle</keyword>
<evidence type="ECO:0000256" key="3">
    <source>
        <dbReference type="ARBA" id="ARBA00035643"/>
    </source>
</evidence>
<dbReference type="PANTHER" id="PTHR36852">
    <property type="entry name" value="PROTEIN GVPL 2"/>
    <property type="match status" value="1"/>
</dbReference>
<dbReference type="Pfam" id="PF06386">
    <property type="entry name" value="GvpL_GvpF"/>
    <property type="match status" value="1"/>
</dbReference>
<accession>A0A1F5A5N3</accession>
<evidence type="ECO:0000256" key="1">
    <source>
        <dbReference type="ARBA" id="ARBA00022987"/>
    </source>
</evidence>
<feature type="coiled-coil region" evidence="4">
    <location>
        <begin position="84"/>
        <end position="111"/>
    </location>
</feature>
<dbReference type="EMBL" id="MEYH01000105">
    <property type="protein sequence ID" value="OGD13628.1"/>
    <property type="molecule type" value="Genomic_DNA"/>
</dbReference>
<sequence length="249" mass="28546">MEKEGKYIYCLIATADSKTFGPLGIGGRGDELYTICFNDIAAVVSNSPIIRYTVSRENMIAHEKAIEEVMKEHTILPVRFATIAEDQEKVKKILEKEYSKFKDLLNKMKNKKELGLKAIFKEAVIYKDILEKYKEIRILKEKTASLPSEKTYFKIAEIGEMVEAALQKEKEIYKKDILNTLSALAAEVKINHNYWELMIVNAAFLVEKCKETEFDQKVNELGAKYSSNIKLKYIGKVPPFNFVNLAIEI</sequence>
<dbReference type="GO" id="GO:0031412">
    <property type="term" value="P:gas vesicle organization"/>
    <property type="evidence" value="ECO:0007669"/>
    <property type="project" value="InterPro"/>
</dbReference>
<evidence type="ECO:0000256" key="2">
    <source>
        <dbReference type="ARBA" id="ARBA00035108"/>
    </source>
</evidence>
<comment type="subcellular location">
    <subcellularLocation>
        <location evidence="2">Gas vesicle</location>
    </subcellularLocation>
</comment>
<organism evidence="5 6">
    <name type="scientific">Candidatus Sediminicultor quintus</name>
    <dbReference type="NCBI Taxonomy" id="1797291"/>
    <lineage>
        <taxon>Bacteria</taxon>
        <taxon>Pseudomonadati</taxon>
        <taxon>Atribacterota</taxon>
        <taxon>Candidatus Phoenicimicrobiia</taxon>
        <taxon>Candidatus Pheonicimicrobiales</taxon>
        <taxon>Candidatus Phoenicimicrobiaceae</taxon>
        <taxon>Candidatus Sediminicultor</taxon>
    </lineage>
</organism>
<name>A0A1F5A5N3_9BACT</name>
<dbReference type="PANTHER" id="PTHR36852:SF1">
    <property type="entry name" value="PROTEIN GVPL 2"/>
    <property type="match status" value="1"/>
</dbReference>
<dbReference type="GO" id="GO:0031411">
    <property type="term" value="C:gas vesicle"/>
    <property type="evidence" value="ECO:0007669"/>
    <property type="project" value="UniProtKB-SubCell"/>
</dbReference>
<proteinExistence type="inferred from homology"/>
<gene>
    <name evidence="5" type="ORF">A2V47_06510</name>
</gene>